<reference evidence="2 3" key="1">
    <citation type="submission" date="2019-06" db="EMBL/GenBank/DDBJ databases">
        <title>Whole genome shotgun sequence of Glutamicibacter uratoxydans NBRC 15515.</title>
        <authorList>
            <person name="Hosoyama A."/>
            <person name="Uohara A."/>
            <person name="Ohji S."/>
            <person name="Ichikawa N."/>
        </authorList>
    </citation>
    <scope>NUCLEOTIDE SEQUENCE [LARGE SCALE GENOMIC DNA]</scope>
    <source>
        <strain evidence="2 3">NBRC 15515</strain>
    </source>
</reference>
<name>A0A4Y4DX63_GLUUR</name>
<comment type="caution">
    <text evidence="2">The sequence shown here is derived from an EMBL/GenBank/DDBJ whole genome shotgun (WGS) entry which is preliminary data.</text>
</comment>
<dbReference type="InterPro" id="IPR014729">
    <property type="entry name" value="Rossmann-like_a/b/a_fold"/>
</dbReference>
<dbReference type="RefSeq" id="WP_170184201.1">
    <property type="nucleotide sequence ID" value="NZ_BAAAJL010000007.1"/>
</dbReference>
<proteinExistence type="predicted"/>
<dbReference type="Pfam" id="PF00582">
    <property type="entry name" value="Usp"/>
    <property type="match status" value="1"/>
</dbReference>
<sequence>MNSPGRPYVVGVYPGQDPRVVEQASKFARQMNAHLICVWVDPSRYTVDRLPDGTVVSSPIDPESAGSQTQMMPEKLLGAITALLESTGVAWSAVARAGDAAHELGLLAQERNALAVVLGSRPRSLRTTLHELVNGSVAVKLAQRQLHPVLIIPPSEASSSLKRNAL</sequence>
<keyword evidence="3" id="KW-1185">Reference proteome</keyword>
<dbReference type="Proteomes" id="UP000316612">
    <property type="component" value="Unassembled WGS sequence"/>
</dbReference>
<dbReference type="Gene3D" id="3.40.50.620">
    <property type="entry name" value="HUPs"/>
    <property type="match status" value="1"/>
</dbReference>
<feature type="domain" description="UspA" evidence="1">
    <location>
        <begin position="14"/>
        <end position="153"/>
    </location>
</feature>
<dbReference type="AlphaFoldDB" id="A0A4Y4DX63"/>
<organism evidence="2 3">
    <name type="scientific">Glutamicibacter uratoxydans</name>
    <name type="common">Arthrobacter uratoxydans</name>
    <dbReference type="NCBI Taxonomy" id="43667"/>
    <lineage>
        <taxon>Bacteria</taxon>
        <taxon>Bacillati</taxon>
        <taxon>Actinomycetota</taxon>
        <taxon>Actinomycetes</taxon>
        <taxon>Micrococcales</taxon>
        <taxon>Micrococcaceae</taxon>
        <taxon>Glutamicibacter</taxon>
    </lineage>
</organism>
<protein>
    <recommendedName>
        <fullName evidence="1">UspA domain-containing protein</fullName>
    </recommendedName>
</protein>
<accession>A0A4Y4DX63</accession>
<evidence type="ECO:0000313" key="2">
    <source>
        <dbReference type="EMBL" id="GED06991.1"/>
    </source>
</evidence>
<dbReference type="CDD" id="cd00293">
    <property type="entry name" value="USP-like"/>
    <property type="match status" value="1"/>
</dbReference>
<gene>
    <name evidence="2" type="ORF">AUR04nite_25230</name>
</gene>
<dbReference type="SUPFAM" id="SSF52402">
    <property type="entry name" value="Adenine nucleotide alpha hydrolases-like"/>
    <property type="match status" value="1"/>
</dbReference>
<dbReference type="InterPro" id="IPR006016">
    <property type="entry name" value="UspA"/>
</dbReference>
<evidence type="ECO:0000313" key="3">
    <source>
        <dbReference type="Proteomes" id="UP000316612"/>
    </source>
</evidence>
<evidence type="ECO:0000259" key="1">
    <source>
        <dbReference type="Pfam" id="PF00582"/>
    </source>
</evidence>
<dbReference type="EMBL" id="BJNY01000014">
    <property type="protein sequence ID" value="GED06991.1"/>
    <property type="molecule type" value="Genomic_DNA"/>
</dbReference>